<comment type="similarity">
    <text evidence="1 3">Belongs to the short-chain dehydrogenases/reductases (SDR) family.</text>
</comment>
<dbReference type="Pfam" id="PF00106">
    <property type="entry name" value="adh_short"/>
    <property type="match status" value="1"/>
</dbReference>
<dbReference type="PRINTS" id="PR00080">
    <property type="entry name" value="SDRFAMILY"/>
</dbReference>
<sequence>MLTNKIVFITGASSGIGAACAKKFAEEGAKLLLGARRLNKLQELAETLQQEYDADVHIVKLDVCRQQEVQQVLSQLPKAWQEIDILVNNAGLALGLESFSEGTIEDWERMIDTNIKGLLYVTRAVLPGMVKRDAGHIINIGSIAGHYVYPNGAVYCATKHAVKALTEGIRMDVFGTKVRVSTVDPGAVKTNFSVVRFKGDKARAAAVYQGMTPLCGDDVADAVWYCASRPAHVNISEVIIMPTDQYSATLLARRKESQN</sequence>
<dbReference type="PANTHER" id="PTHR42901">
    <property type="entry name" value="ALCOHOL DEHYDROGENASE"/>
    <property type="match status" value="1"/>
</dbReference>
<dbReference type="GO" id="GO:0016616">
    <property type="term" value="F:oxidoreductase activity, acting on the CH-OH group of donors, NAD or NADP as acceptor"/>
    <property type="evidence" value="ECO:0007669"/>
    <property type="project" value="UniProtKB-ARBA"/>
</dbReference>
<keyword evidence="5" id="KW-1185">Reference proteome</keyword>
<dbReference type="SUPFAM" id="SSF51735">
    <property type="entry name" value="NAD(P)-binding Rossmann-fold domains"/>
    <property type="match status" value="1"/>
</dbReference>
<evidence type="ECO:0000256" key="3">
    <source>
        <dbReference type="RuleBase" id="RU000363"/>
    </source>
</evidence>
<dbReference type="PANTHER" id="PTHR42901:SF1">
    <property type="entry name" value="ALCOHOL DEHYDROGENASE"/>
    <property type="match status" value="1"/>
</dbReference>
<proteinExistence type="inferred from homology"/>
<dbReference type="EMBL" id="RZGR01000023">
    <property type="protein sequence ID" value="RUQ85005.1"/>
    <property type="molecule type" value="Genomic_DNA"/>
</dbReference>
<dbReference type="PRINTS" id="PR00081">
    <property type="entry name" value="GDHRDH"/>
</dbReference>
<dbReference type="InterPro" id="IPR020904">
    <property type="entry name" value="Sc_DH/Rdtase_CS"/>
</dbReference>
<dbReference type="PROSITE" id="PS51257">
    <property type="entry name" value="PROKAR_LIPOPROTEIN"/>
    <property type="match status" value="1"/>
</dbReference>
<dbReference type="AlphaFoldDB" id="A0A433JIA1"/>
<evidence type="ECO:0000256" key="2">
    <source>
        <dbReference type="ARBA" id="ARBA00023002"/>
    </source>
</evidence>
<dbReference type="InterPro" id="IPR036291">
    <property type="entry name" value="NAD(P)-bd_dom_sf"/>
</dbReference>
<dbReference type="Proteomes" id="UP000288012">
    <property type="component" value="Unassembled WGS sequence"/>
</dbReference>
<dbReference type="RefSeq" id="WP_127111385.1">
    <property type="nucleotide sequence ID" value="NZ_RZGR01000023.1"/>
</dbReference>
<evidence type="ECO:0000313" key="4">
    <source>
        <dbReference type="EMBL" id="RUQ85005.1"/>
    </source>
</evidence>
<reference evidence="4 5" key="1">
    <citation type="submission" date="2018-12" db="EMBL/GenBank/DDBJ databases">
        <title>Legionella sp,whole genome shotgun sequence.</title>
        <authorList>
            <person name="Wu H."/>
        </authorList>
    </citation>
    <scope>NUCLEOTIDE SEQUENCE [LARGE SCALE GENOMIC DNA]</scope>
    <source>
        <strain evidence="5">km714</strain>
    </source>
</reference>
<evidence type="ECO:0000256" key="1">
    <source>
        <dbReference type="ARBA" id="ARBA00006484"/>
    </source>
</evidence>
<dbReference type="CDD" id="cd05346">
    <property type="entry name" value="SDR_c5"/>
    <property type="match status" value="1"/>
</dbReference>
<dbReference type="InterPro" id="IPR002347">
    <property type="entry name" value="SDR_fam"/>
</dbReference>
<organism evidence="4 5">
    <name type="scientific">Legionella septentrionalis</name>
    <dbReference type="NCBI Taxonomy" id="2498109"/>
    <lineage>
        <taxon>Bacteria</taxon>
        <taxon>Pseudomonadati</taxon>
        <taxon>Pseudomonadota</taxon>
        <taxon>Gammaproteobacteria</taxon>
        <taxon>Legionellales</taxon>
        <taxon>Legionellaceae</taxon>
        <taxon>Legionella</taxon>
    </lineage>
</organism>
<dbReference type="FunFam" id="3.40.50.720:FF:000047">
    <property type="entry name" value="NADP-dependent L-serine/L-allo-threonine dehydrogenase"/>
    <property type="match status" value="1"/>
</dbReference>
<protein>
    <submittedName>
        <fullName evidence="4">SDR family oxidoreductase</fullName>
    </submittedName>
</protein>
<comment type="caution">
    <text evidence="4">The sequence shown here is derived from an EMBL/GenBank/DDBJ whole genome shotgun (WGS) entry which is preliminary data.</text>
</comment>
<accession>A0A433JIA1</accession>
<gene>
    <name evidence="4" type="ORF">EKM59_08065</name>
</gene>
<name>A0A433JIA1_9GAMM</name>
<dbReference type="Gene3D" id="3.40.50.720">
    <property type="entry name" value="NAD(P)-binding Rossmann-like Domain"/>
    <property type="match status" value="1"/>
</dbReference>
<dbReference type="PROSITE" id="PS00061">
    <property type="entry name" value="ADH_SHORT"/>
    <property type="match status" value="1"/>
</dbReference>
<keyword evidence="2" id="KW-0560">Oxidoreductase</keyword>
<evidence type="ECO:0000313" key="5">
    <source>
        <dbReference type="Proteomes" id="UP000288012"/>
    </source>
</evidence>